<dbReference type="Pfam" id="PF19659">
    <property type="entry name" value="DUF6162"/>
    <property type="match status" value="1"/>
</dbReference>
<reference evidence="2" key="1">
    <citation type="submission" date="2017-12" db="EMBL/GenBank/DDBJ databases">
        <title>FDA dAtabase for Regulatory Grade micrObial Sequences (FDA-ARGOS): Supporting development and validation of Infectious Disease Dx tests.</title>
        <authorList>
            <person name="Hoffmann M."/>
            <person name="Allard M."/>
            <person name="Evans P."/>
            <person name="Brown E."/>
            <person name="Tallon L."/>
            <person name="Sadzewicz L."/>
            <person name="Sengamalay N."/>
            <person name="Ott S."/>
            <person name="Godinez A."/>
            <person name="Nagaraj S."/>
            <person name="Vavikolanu K."/>
            <person name="Aluvathingal J."/>
            <person name="Nadendla S."/>
            <person name="Sichtig H."/>
        </authorList>
    </citation>
    <scope>NUCLEOTIDE SEQUENCE</scope>
    <source>
        <strain evidence="2">LMG 3418</strain>
    </source>
</reference>
<evidence type="ECO:0000313" key="7">
    <source>
        <dbReference type="Proteomes" id="UP000596337"/>
    </source>
</evidence>
<evidence type="ECO:0000313" key="4">
    <source>
        <dbReference type="EMBL" id="RPB42326.1"/>
    </source>
</evidence>
<protein>
    <submittedName>
        <fullName evidence="3">Uncharacterized protein</fullName>
    </submittedName>
</protein>
<keyword evidence="1" id="KW-1133">Transmembrane helix</keyword>
<name>A0A2L2KB75_9VIBR</name>
<accession>A0A2L2KB75</accession>
<evidence type="ECO:0000313" key="5">
    <source>
        <dbReference type="Proteomes" id="UP000237665"/>
    </source>
</evidence>
<sequence>MSVQKVRPDDGNREGKWVALTIAAILGFAAILMPHHQVATEKSDIQAHQVLITDLHQNELGLIAELKLAHEEIRDLQLETGTWPEVSDMEALWIAPFVKDQNWKRKGSHQWKRIDDGVYIGMKKNAQGSASMLLDSRGSQADIWFSDSSRSLNAEVLSDLAKRRQHGWQQIVLSDSSSSHSHAH</sequence>
<keyword evidence="1" id="KW-0812">Transmembrane</keyword>
<gene>
    <name evidence="2" type="ORF">AL468_19355</name>
    <name evidence="4" type="ORF">CYQ91_01905</name>
    <name evidence="3" type="ORF">JOS67_17555</name>
</gene>
<organism evidence="3 7">
    <name type="scientific">Vibrio diabolicus</name>
    <dbReference type="NCBI Taxonomy" id="50719"/>
    <lineage>
        <taxon>Bacteria</taxon>
        <taxon>Pseudomonadati</taxon>
        <taxon>Pseudomonadota</taxon>
        <taxon>Gammaproteobacteria</taxon>
        <taxon>Vibrionales</taxon>
        <taxon>Vibrionaceae</taxon>
        <taxon>Vibrio</taxon>
        <taxon>Vibrio diabolicus subgroup</taxon>
    </lineage>
</organism>
<dbReference type="InterPro" id="IPR046160">
    <property type="entry name" value="DUF6162"/>
</dbReference>
<dbReference type="EMBL" id="CP069197">
    <property type="protein sequence ID" value="QRG85453.1"/>
    <property type="molecule type" value="Genomic_DNA"/>
</dbReference>
<reference evidence="4 6" key="4">
    <citation type="journal article" date="2018" name="AMB Express">
        <title>Occurrence and significance of pathogenicity and fitness islands in environmental vibrios.</title>
        <authorList>
            <person name="Klein S."/>
            <person name="Pipes S."/>
            <person name="Lovell C.R."/>
        </authorList>
    </citation>
    <scope>NUCLEOTIDE SEQUENCE [LARGE SCALE GENOMIC DNA]</scope>
    <source>
        <strain evidence="4 6">JBS-8-11-1</strain>
    </source>
</reference>
<reference evidence="5" key="2">
    <citation type="submission" date="2017-12" db="EMBL/GenBank/DDBJ databases">
        <title>FDA dAtabase for Regulatory Grade micrObial Sequences (FDA-ARGOS): Supporting development and validation of Infectious Disease Dx tests.</title>
        <authorList>
            <person name="Hoffmann M."/>
            <person name="Allard M."/>
            <person name="Evans P."/>
            <person name="Brown E."/>
            <person name="Tallon L.J."/>
            <person name="Sadzewicz L."/>
            <person name="Sengamalay N."/>
            <person name="Ott S."/>
            <person name="Godinez A."/>
            <person name="Nagaraj S."/>
            <person name="Vavikolanu K."/>
            <person name="Aluvathingal J."/>
            <person name="Nadendla S."/>
            <person name="Hobson J."/>
            <person name="Sichtig H."/>
        </authorList>
    </citation>
    <scope>NUCLEOTIDE SEQUENCE [LARGE SCALE GENOMIC DNA]</scope>
    <source>
        <strain evidence="5">LMG 3418</strain>
    </source>
</reference>
<proteinExistence type="predicted"/>
<dbReference type="Proteomes" id="UP000596337">
    <property type="component" value="Chromosome 2"/>
</dbReference>
<dbReference type="Proteomes" id="UP000237665">
    <property type="component" value="Chromosome 2"/>
</dbReference>
<keyword evidence="5" id="KW-1185">Reference proteome</keyword>
<dbReference type="EMBL" id="CP014133">
    <property type="protein sequence ID" value="AVH29311.1"/>
    <property type="molecule type" value="Genomic_DNA"/>
</dbReference>
<reference evidence="3 7" key="5">
    <citation type="submission" date="2021-01" db="EMBL/GenBank/DDBJ databases">
        <title>Characterization of a novel blaVMB-2- harboring plasmid in Vibrio diabolicus.</title>
        <authorList>
            <person name="Liu M."/>
        </authorList>
    </citation>
    <scope>NUCLEOTIDE SEQUENCE [LARGE SCALE GENOMIC DNA]</scope>
    <source>
        <strain evidence="3 7">SLV18</strain>
    </source>
</reference>
<evidence type="ECO:0000313" key="3">
    <source>
        <dbReference type="EMBL" id="QRG85453.1"/>
    </source>
</evidence>
<evidence type="ECO:0000313" key="2">
    <source>
        <dbReference type="EMBL" id="AVH29311.1"/>
    </source>
</evidence>
<feature type="transmembrane region" description="Helical" evidence="1">
    <location>
        <begin position="15"/>
        <end position="33"/>
    </location>
</feature>
<dbReference type="EMBL" id="PKPZ01000002">
    <property type="protein sequence ID" value="RPB42326.1"/>
    <property type="molecule type" value="Genomic_DNA"/>
</dbReference>
<dbReference type="AlphaFoldDB" id="A0A2L2KB75"/>
<evidence type="ECO:0000256" key="1">
    <source>
        <dbReference type="SAM" id="Phobius"/>
    </source>
</evidence>
<dbReference type="RefSeq" id="WP_047007956.1">
    <property type="nucleotide sequence ID" value="NZ_CANMHC010000024.1"/>
</dbReference>
<reference evidence="4" key="3">
    <citation type="submission" date="2017-12" db="EMBL/GenBank/DDBJ databases">
        <authorList>
            <person name="Pipes S.E."/>
            <person name="Lovell C.R."/>
        </authorList>
    </citation>
    <scope>NUCLEOTIDE SEQUENCE</scope>
    <source>
        <strain evidence="4">JBS-8-11-1</strain>
    </source>
</reference>
<evidence type="ECO:0000313" key="6">
    <source>
        <dbReference type="Proteomes" id="UP000283878"/>
    </source>
</evidence>
<dbReference type="Proteomes" id="UP000283878">
    <property type="component" value="Unassembled WGS sequence"/>
</dbReference>
<keyword evidence="1" id="KW-0472">Membrane</keyword>